<dbReference type="Proteomes" id="UP000265566">
    <property type="component" value="Chromosome 5"/>
</dbReference>
<proteinExistence type="predicted"/>
<dbReference type="Gramene" id="rna32070">
    <property type="protein sequence ID" value="RHN56638.1"/>
    <property type="gene ID" value="gene32070"/>
</dbReference>
<gene>
    <name evidence="1" type="ORF">MtrunA17_Chr5g0431621</name>
</gene>
<evidence type="ECO:0000313" key="1">
    <source>
        <dbReference type="EMBL" id="RHN56638.1"/>
    </source>
</evidence>
<name>A0A396HVV0_MEDTR</name>
<dbReference type="AlphaFoldDB" id="A0A396HVV0"/>
<protein>
    <submittedName>
        <fullName evidence="1">Uncharacterized protein</fullName>
    </submittedName>
</protein>
<organism evidence="1">
    <name type="scientific">Medicago truncatula</name>
    <name type="common">Barrel medic</name>
    <name type="synonym">Medicago tribuloides</name>
    <dbReference type="NCBI Taxonomy" id="3880"/>
    <lineage>
        <taxon>Eukaryota</taxon>
        <taxon>Viridiplantae</taxon>
        <taxon>Streptophyta</taxon>
        <taxon>Embryophyta</taxon>
        <taxon>Tracheophyta</taxon>
        <taxon>Spermatophyta</taxon>
        <taxon>Magnoliopsida</taxon>
        <taxon>eudicotyledons</taxon>
        <taxon>Gunneridae</taxon>
        <taxon>Pentapetalae</taxon>
        <taxon>rosids</taxon>
        <taxon>fabids</taxon>
        <taxon>Fabales</taxon>
        <taxon>Fabaceae</taxon>
        <taxon>Papilionoideae</taxon>
        <taxon>50 kb inversion clade</taxon>
        <taxon>NPAAA clade</taxon>
        <taxon>Hologalegina</taxon>
        <taxon>IRL clade</taxon>
        <taxon>Trifolieae</taxon>
        <taxon>Medicago</taxon>
    </lineage>
</organism>
<sequence length="61" mass="6912">MRLVDPTVAGFLAFISSMRAFTQSFCPNYFTPAFLLSVSLSQLQNPKTQFYSQSHFPQSET</sequence>
<comment type="caution">
    <text evidence="1">The sequence shown here is derived from an EMBL/GenBank/DDBJ whole genome shotgun (WGS) entry which is preliminary data.</text>
</comment>
<reference evidence="1" key="1">
    <citation type="journal article" date="2018" name="Nat. Plants">
        <title>Whole-genome landscape of Medicago truncatula symbiotic genes.</title>
        <authorList>
            <person name="Pecrix Y."/>
            <person name="Gamas P."/>
            <person name="Carrere S."/>
        </authorList>
    </citation>
    <scope>NUCLEOTIDE SEQUENCE</scope>
    <source>
        <tissue evidence="1">Leaves</tissue>
    </source>
</reference>
<dbReference type="EMBL" id="PSQE01000005">
    <property type="protein sequence ID" value="RHN56638.1"/>
    <property type="molecule type" value="Genomic_DNA"/>
</dbReference>
<accession>A0A396HVV0</accession>